<dbReference type="EMBL" id="VHIR01000002">
    <property type="protein sequence ID" value="TQE44325.1"/>
    <property type="molecule type" value="Genomic_DNA"/>
</dbReference>
<dbReference type="RefSeq" id="WP_066489539.1">
    <property type="nucleotide sequence ID" value="NZ_JADPQA010000004.1"/>
</dbReference>
<gene>
    <name evidence="2" type="ORF">EJK80_01690</name>
</gene>
<dbReference type="STRING" id="1686286.GCA_900092335_00526"/>
<evidence type="ECO:0000256" key="1">
    <source>
        <dbReference type="SAM" id="Phobius"/>
    </source>
</evidence>
<feature type="transmembrane region" description="Helical" evidence="1">
    <location>
        <begin position="88"/>
        <end position="108"/>
    </location>
</feature>
<evidence type="ECO:0000313" key="2">
    <source>
        <dbReference type="EMBL" id="TQE44325.1"/>
    </source>
</evidence>
<keyword evidence="1" id="KW-0472">Membrane</keyword>
<reference evidence="2 3" key="1">
    <citation type="submission" date="2019-06" db="EMBL/GenBank/DDBJ databases">
        <title>Draft genome of C. phoceense Strain 272.</title>
        <authorList>
            <person name="Pacheco L.G.C."/>
            <person name="Barberis C.M."/>
            <person name="Almuzara M.N."/>
            <person name="Traglia G.M."/>
            <person name="Santos C.S."/>
            <person name="Rocha D.J.P.G."/>
            <person name="Aguiar E.R.G.R."/>
            <person name="Vay C.A."/>
        </authorList>
    </citation>
    <scope>NUCLEOTIDE SEQUENCE [LARGE SCALE GENOMIC DNA]</scope>
    <source>
        <strain evidence="2 3">272</strain>
    </source>
</reference>
<sequence length="124" mass="13553">MSDNHAVADYLEETYPDFSYKIQDGYIEGYDPVSFGAPHSSLLRISTWIGMGLILGILPAVGTVIWGLSSGMFWGGSSSEGNQAQITLYVGIAATIIVSVAAVALVHFGRRFYRQYRQETGRVN</sequence>
<keyword evidence="1" id="KW-1133">Transmembrane helix</keyword>
<comment type="caution">
    <text evidence="2">The sequence shown here is derived from an EMBL/GenBank/DDBJ whole genome shotgun (WGS) entry which is preliminary data.</text>
</comment>
<name>A0A540R9A1_9CORY</name>
<accession>A0A540R9A1</accession>
<organism evidence="2 3">
    <name type="scientific">Corynebacterium phoceense</name>
    <dbReference type="NCBI Taxonomy" id="1686286"/>
    <lineage>
        <taxon>Bacteria</taxon>
        <taxon>Bacillati</taxon>
        <taxon>Actinomycetota</taxon>
        <taxon>Actinomycetes</taxon>
        <taxon>Mycobacteriales</taxon>
        <taxon>Corynebacteriaceae</taxon>
        <taxon>Corynebacterium</taxon>
    </lineage>
</organism>
<dbReference type="AlphaFoldDB" id="A0A540R9A1"/>
<feature type="transmembrane region" description="Helical" evidence="1">
    <location>
        <begin position="48"/>
        <end position="68"/>
    </location>
</feature>
<keyword evidence="3" id="KW-1185">Reference proteome</keyword>
<keyword evidence="1" id="KW-0812">Transmembrane</keyword>
<proteinExistence type="predicted"/>
<dbReference type="GeneID" id="79851863"/>
<protein>
    <submittedName>
        <fullName evidence="2">Uncharacterized protein</fullName>
    </submittedName>
</protein>
<dbReference type="Proteomes" id="UP000318080">
    <property type="component" value="Unassembled WGS sequence"/>
</dbReference>
<evidence type="ECO:0000313" key="3">
    <source>
        <dbReference type="Proteomes" id="UP000318080"/>
    </source>
</evidence>